<dbReference type="Proteomes" id="UP000023152">
    <property type="component" value="Unassembled WGS sequence"/>
</dbReference>
<gene>
    <name evidence="3" type="ORF">RFI_36321</name>
</gene>
<evidence type="ECO:0000313" key="3">
    <source>
        <dbReference type="EMBL" id="ETO01119.1"/>
    </source>
</evidence>
<dbReference type="PROSITE" id="PS00107">
    <property type="entry name" value="PROTEIN_KINASE_ATP"/>
    <property type="match status" value="1"/>
</dbReference>
<keyword evidence="3" id="KW-0808">Transferase</keyword>
<name>X6LHM9_RETFI</name>
<accession>X6LHM9</accession>
<dbReference type="EMBL" id="ASPP01039144">
    <property type="protein sequence ID" value="ETO01119.1"/>
    <property type="molecule type" value="Genomic_DNA"/>
</dbReference>
<dbReference type="InterPro" id="IPR011009">
    <property type="entry name" value="Kinase-like_dom_sf"/>
</dbReference>
<evidence type="ECO:0000256" key="2">
    <source>
        <dbReference type="SAM" id="MobiDB-lite"/>
    </source>
</evidence>
<comment type="caution">
    <text evidence="3">The sequence shown here is derived from an EMBL/GenBank/DDBJ whole genome shotgun (WGS) entry which is preliminary data.</text>
</comment>
<dbReference type="InterPro" id="IPR017441">
    <property type="entry name" value="Protein_kinase_ATP_BS"/>
</dbReference>
<organism evidence="3 4">
    <name type="scientific">Reticulomyxa filosa</name>
    <dbReference type="NCBI Taxonomy" id="46433"/>
    <lineage>
        <taxon>Eukaryota</taxon>
        <taxon>Sar</taxon>
        <taxon>Rhizaria</taxon>
        <taxon>Retaria</taxon>
        <taxon>Foraminifera</taxon>
        <taxon>Monothalamids</taxon>
        <taxon>Reticulomyxidae</taxon>
        <taxon>Reticulomyxa</taxon>
    </lineage>
</organism>
<keyword evidence="4" id="KW-1185">Reference proteome</keyword>
<feature type="non-terminal residue" evidence="3">
    <location>
        <position position="1"/>
    </location>
</feature>
<evidence type="ECO:0000256" key="1">
    <source>
        <dbReference type="PROSITE-ProRule" id="PRU10141"/>
    </source>
</evidence>
<dbReference type="GO" id="GO:0016301">
    <property type="term" value="F:kinase activity"/>
    <property type="evidence" value="ECO:0007669"/>
    <property type="project" value="UniProtKB-KW"/>
</dbReference>
<feature type="region of interest" description="Disordered" evidence="2">
    <location>
        <begin position="91"/>
        <end position="118"/>
    </location>
</feature>
<dbReference type="Gene3D" id="3.30.200.20">
    <property type="entry name" value="Phosphorylase Kinase, domain 1"/>
    <property type="match status" value="1"/>
</dbReference>
<evidence type="ECO:0000313" key="4">
    <source>
        <dbReference type="Proteomes" id="UP000023152"/>
    </source>
</evidence>
<protein>
    <submittedName>
        <fullName evidence="3">Protein kinase</fullName>
    </submittedName>
</protein>
<dbReference type="SUPFAM" id="SSF56112">
    <property type="entry name" value="Protein kinase-like (PK-like)"/>
    <property type="match status" value="1"/>
</dbReference>
<keyword evidence="3" id="KW-0418">Kinase</keyword>
<reference evidence="3 4" key="1">
    <citation type="journal article" date="2013" name="Curr. Biol.">
        <title>The Genome of the Foraminiferan Reticulomyxa filosa.</title>
        <authorList>
            <person name="Glockner G."/>
            <person name="Hulsmann N."/>
            <person name="Schleicher M."/>
            <person name="Noegel A.A."/>
            <person name="Eichinger L."/>
            <person name="Gallinger C."/>
            <person name="Pawlowski J."/>
            <person name="Sierra R."/>
            <person name="Euteneuer U."/>
            <person name="Pillet L."/>
            <person name="Moustafa A."/>
            <person name="Platzer M."/>
            <person name="Groth M."/>
            <person name="Szafranski K."/>
            <person name="Schliwa M."/>
        </authorList>
    </citation>
    <scope>NUCLEOTIDE SEQUENCE [LARGE SCALE GENOMIC DNA]</scope>
</reference>
<keyword evidence="1" id="KW-0067">ATP-binding</keyword>
<dbReference type="AlphaFoldDB" id="X6LHM9"/>
<feature type="binding site" evidence="1">
    <location>
        <position position="153"/>
    </location>
    <ligand>
        <name>ATP</name>
        <dbReference type="ChEBI" id="CHEBI:30616"/>
    </ligand>
</feature>
<keyword evidence="1" id="KW-0547">Nucleotide-binding</keyword>
<sequence>VVTISKFCIELFKFVIYILSFSFRLKNLRVFEKFFLRLSLLPLFLLCILSKTEQYCWFLYKFCPKREKMDIPSDSNGENIGSQQHFVHDVPQSPRLRRSSLSPFLPKSYPPTPDFSSSLKRSYTLQDKIGEGTYGQVFLGLEMESRTHVVIKKMKRFEGETEGLQPCMIREVNSNTAKITHYLQKKKKKIYLFSCRF</sequence>
<dbReference type="GO" id="GO:0005524">
    <property type="term" value="F:ATP binding"/>
    <property type="evidence" value="ECO:0007669"/>
    <property type="project" value="UniProtKB-UniRule"/>
</dbReference>
<proteinExistence type="predicted"/>